<name>A0ABV5SI99_9ACTN</name>
<evidence type="ECO:0000313" key="1">
    <source>
        <dbReference type="EMBL" id="MFB9630714.1"/>
    </source>
</evidence>
<evidence type="ECO:0000313" key="2">
    <source>
        <dbReference type="Proteomes" id="UP001589532"/>
    </source>
</evidence>
<accession>A0ABV5SI99</accession>
<protein>
    <submittedName>
        <fullName evidence="1">Uncharacterized protein</fullName>
    </submittedName>
</protein>
<dbReference type="Proteomes" id="UP001589532">
    <property type="component" value="Unassembled WGS sequence"/>
</dbReference>
<organism evidence="1 2">
    <name type="scientific">Nonomuraea helvata</name>
    <dbReference type="NCBI Taxonomy" id="37484"/>
    <lineage>
        <taxon>Bacteria</taxon>
        <taxon>Bacillati</taxon>
        <taxon>Actinomycetota</taxon>
        <taxon>Actinomycetes</taxon>
        <taxon>Streptosporangiales</taxon>
        <taxon>Streptosporangiaceae</taxon>
        <taxon>Nonomuraea</taxon>
    </lineage>
</organism>
<gene>
    <name evidence="1" type="ORF">ACFFSA_47215</name>
</gene>
<comment type="caution">
    <text evidence="1">The sequence shown here is derived from an EMBL/GenBank/DDBJ whole genome shotgun (WGS) entry which is preliminary data.</text>
</comment>
<proteinExistence type="predicted"/>
<dbReference type="RefSeq" id="WP_344993559.1">
    <property type="nucleotide sequence ID" value="NZ_BAAAXV010000008.1"/>
</dbReference>
<reference evidence="1 2" key="1">
    <citation type="submission" date="2024-09" db="EMBL/GenBank/DDBJ databases">
        <authorList>
            <person name="Sun Q."/>
            <person name="Mori K."/>
        </authorList>
    </citation>
    <scope>NUCLEOTIDE SEQUENCE [LARGE SCALE GENOMIC DNA]</scope>
    <source>
        <strain evidence="1 2">JCM 3143</strain>
    </source>
</reference>
<keyword evidence="2" id="KW-1185">Reference proteome</keyword>
<sequence length="93" mass="10637">MTGIPDFHGPHVEPPLPGHVTLTWYDPTPRPPRIRVISHTCECRDTTYELCAAAGQSFVRRTDREKQTVRETAWTLSVTAQRIFQQILHGEAR</sequence>
<dbReference type="EMBL" id="JBHMBW010000099">
    <property type="protein sequence ID" value="MFB9630714.1"/>
    <property type="molecule type" value="Genomic_DNA"/>
</dbReference>